<reference evidence="1 2" key="1">
    <citation type="submission" date="2019-02" db="EMBL/GenBank/DDBJ databases">
        <title>Deep-cultivation of Planctomycetes and their phenomic and genomic characterization uncovers novel biology.</title>
        <authorList>
            <person name="Wiegand S."/>
            <person name="Jogler M."/>
            <person name="Boedeker C."/>
            <person name="Pinto D."/>
            <person name="Vollmers J."/>
            <person name="Rivas-Marin E."/>
            <person name="Kohn T."/>
            <person name="Peeters S.H."/>
            <person name="Heuer A."/>
            <person name="Rast P."/>
            <person name="Oberbeckmann S."/>
            <person name="Bunk B."/>
            <person name="Jeske O."/>
            <person name="Meyerdierks A."/>
            <person name="Storesund J.E."/>
            <person name="Kallscheuer N."/>
            <person name="Luecker S."/>
            <person name="Lage O.M."/>
            <person name="Pohl T."/>
            <person name="Merkel B.J."/>
            <person name="Hornburger P."/>
            <person name="Mueller R.-W."/>
            <person name="Bruemmer F."/>
            <person name="Labrenz M."/>
            <person name="Spormann A.M."/>
            <person name="Op Den Camp H."/>
            <person name="Overmann J."/>
            <person name="Amann R."/>
            <person name="Jetten M.S.M."/>
            <person name="Mascher T."/>
            <person name="Medema M.H."/>
            <person name="Devos D.P."/>
            <person name="Kaster A.-K."/>
            <person name="Ovreas L."/>
            <person name="Rohde M."/>
            <person name="Galperin M.Y."/>
            <person name="Jogler C."/>
        </authorList>
    </citation>
    <scope>NUCLEOTIDE SEQUENCE [LARGE SCALE GENOMIC DNA]</scope>
    <source>
        <strain evidence="1 2">Pla123a</strain>
    </source>
</reference>
<gene>
    <name evidence="1" type="ORF">Pla123a_17130</name>
</gene>
<keyword evidence="2" id="KW-1185">Reference proteome</keyword>
<dbReference type="AlphaFoldDB" id="A0A5C5YSD2"/>
<comment type="caution">
    <text evidence="1">The sequence shown here is derived from an EMBL/GenBank/DDBJ whole genome shotgun (WGS) entry which is preliminary data.</text>
</comment>
<dbReference type="RefSeq" id="WP_146585835.1">
    <property type="nucleotide sequence ID" value="NZ_SJPO01000003.1"/>
</dbReference>
<proteinExistence type="predicted"/>
<protein>
    <submittedName>
        <fullName evidence="1">Uncharacterized protein</fullName>
    </submittedName>
</protein>
<name>A0A5C5YSD2_9BACT</name>
<evidence type="ECO:0000313" key="1">
    <source>
        <dbReference type="EMBL" id="TWT77914.1"/>
    </source>
</evidence>
<evidence type="ECO:0000313" key="2">
    <source>
        <dbReference type="Proteomes" id="UP000318478"/>
    </source>
</evidence>
<dbReference type="Proteomes" id="UP000318478">
    <property type="component" value="Unassembled WGS sequence"/>
</dbReference>
<sequence>MNVTNNGRRPPTVGYLAVLEDPQLGFAGGLLVISASGRPLEFHCSTPLAVTRAQEILFGTTLRSHLCGELIATTLLKTAKITPTVLLVQDPAAAPPAAGVPTMLLAPPTDDAQPAPRLIAGGDSDAAVAEIDALLDALVNHVELAEPFERVQEAVREAQRLSVQEAPASDAA</sequence>
<dbReference type="OrthoDB" id="268932at2"/>
<accession>A0A5C5YSD2</accession>
<organism evidence="1 2">
    <name type="scientific">Posidoniimonas polymericola</name>
    <dbReference type="NCBI Taxonomy" id="2528002"/>
    <lineage>
        <taxon>Bacteria</taxon>
        <taxon>Pseudomonadati</taxon>
        <taxon>Planctomycetota</taxon>
        <taxon>Planctomycetia</taxon>
        <taxon>Pirellulales</taxon>
        <taxon>Lacipirellulaceae</taxon>
        <taxon>Posidoniimonas</taxon>
    </lineage>
</organism>
<dbReference type="EMBL" id="SJPO01000003">
    <property type="protein sequence ID" value="TWT77914.1"/>
    <property type="molecule type" value="Genomic_DNA"/>
</dbReference>